<dbReference type="Proteomes" id="UP000247498">
    <property type="component" value="Unassembled WGS sequence"/>
</dbReference>
<gene>
    <name evidence="1" type="ORF">Rsub_02279</name>
</gene>
<evidence type="ECO:0000313" key="1">
    <source>
        <dbReference type="EMBL" id="GBF89561.1"/>
    </source>
</evidence>
<dbReference type="AlphaFoldDB" id="A0A2V0NPK8"/>
<name>A0A2V0NPK8_9CHLO</name>
<protein>
    <recommendedName>
        <fullName evidence="3">BTB domain-containing protein</fullName>
    </recommendedName>
</protein>
<dbReference type="EMBL" id="BDRX01000011">
    <property type="protein sequence ID" value="GBF89561.1"/>
    <property type="molecule type" value="Genomic_DNA"/>
</dbReference>
<dbReference type="PROSITE" id="PS51257">
    <property type="entry name" value="PROKAR_LIPOPROTEIN"/>
    <property type="match status" value="1"/>
</dbReference>
<keyword evidence="2" id="KW-1185">Reference proteome</keyword>
<dbReference type="Gene3D" id="3.30.710.10">
    <property type="entry name" value="Potassium Channel Kv1.1, Chain A"/>
    <property type="match status" value="1"/>
</dbReference>
<organism evidence="1 2">
    <name type="scientific">Raphidocelis subcapitata</name>
    <dbReference type="NCBI Taxonomy" id="307507"/>
    <lineage>
        <taxon>Eukaryota</taxon>
        <taxon>Viridiplantae</taxon>
        <taxon>Chlorophyta</taxon>
        <taxon>core chlorophytes</taxon>
        <taxon>Chlorophyceae</taxon>
        <taxon>CS clade</taxon>
        <taxon>Sphaeropleales</taxon>
        <taxon>Selenastraceae</taxon>
        <taxon>Raphidocelis</taxon>
    </lineage>
</organism>
<evidence type="ECO:0008006" key="3">
    <source>
        <dbReference type="Google" id="ProtNLM"/>
    </source>
</evidence>
<evidence type="ECO:0000313" key="2">
    <source>
        <dbReference type="Proteomes" id="UP000247498"/>
    </source>
</evidence>
<comment type="caution">
    <text evidence="1">The sequence shown here is derived from an EMBL/GenBank/DDBJ whole genome shotgun (WGS) entry which is preliminary data.</text>
</comment>
<reference evidence="1 2" key="1">
    <citation type="journal article" date="2018" name="Sci. Rep.">
        <title>Raphidocelis subcapitata (=Pseudokirchneriella subcapitata) provides an insight into genome evolution and environmental adaptations in the Sphaeropleales.</title>
        <authorList>
            <person name="Suzuki S."/>
            <person name="Yamaguchi H."/>
            <person name="Nakajima N."/>
            <person name="Kawachi M."/>
        </authorList>
    </citation>
    <scope>NUCLEOTIDE SEQUENCE [LARGE SCALE GENOMIC DNA]</scope>
    <source>
        <strain evidence="1 2">NIES-35</strain>
    </source>
</reference>
<proteinExistence type="predicted"/>
<dbReference type="OrthoDB" id="39814at3166"/>
<dbReference type="InParanoid" id="A0A2V0NPK8"/>
<dbReference type="InterPro" id="IPR011333">
    <property type="entry name" value="SKP1/BTB/POZ_sf"/>
</dbReference>
<accession>A0A2V0NPK8</accession>
<sequence>MAAPRAGAASGACCGGGAGAGGASCCSLRADPDSPPPPLRRCTDAVLVFDNGDEPLPVNKHFLMIHSGVMFTALTAAPPARDGPSGPERIPVPGDTRAAWQLALQLLLPPPPAAGGAERAPQIGADSIEALLYLIDKWDLRALCGPATAFLTAPRCDCPQLKGARVWRLLTLAARCRLPAVVARCCAAVVAQRLPVPQDIDLGAAAQPLASYLSRCIAGAAARCTGCYSPVQVEFRDPSAPPPLGGGHAGQA</sequence>